<dbReference type="Pfam" id="PF00350">
    <property type="entry name" value="Dynamin_N"/>
    <property type="match status" value="1"/>
</dbReference>
<feature type="domain" description="DUF7605" evidence="3">
    <location>
        <begin position="761"/>
        <end position="942"/>
    </location>
</feature>
<reference evidence="5" key="1">
    <citation type="journal article" date="2015" name="BMC Genomics">
        <title>Genomic and transcriptomic analysis of the endophytic fungus Pestalotiopsis fici reveals its lifestyle and high potential for synthesis of natural products.</title>
        <authorList>
            <person name="Wang X."/>
            <person name="Zhang X."/>
            <person name="Liu L."/>
            <person name="Xiang M."/>
            <person name="Wang W."/>
            <person name="Sun X."/>
            <person name="Che Y."/>
            <person name="Guo L."/>
            <person name="Liu G."/>
            <person name="Guo L."/>
            <person name="Wang C."/>
            <person name="Yin W.B."/>
            <person name="Stadler M."/>
            <person name="Zhang X."/>
            <person name="Liu X."/>
        </authorList>
    </citation>
    <scope>NUCLEOTIDE SEQUENCE [LARGE SCALE GENOMIC DNA]</scope>
    <source>
        <strain evidence="5">W106-1 / CGMCC3.15140</strain>
    </source>
</reference>
<keyword evidence="5" id="KW-1185">Reference proteome</keyword>
<evidence type="ECO:0008006" key="6">
    <source>
        <dbReference type="Google" id="ProtNLM"/>
    </source>
</evidence>
<dbReference type="InterPro" id="IPR045063">
    <property type="entry name" value="Dynamin_N"/>
</dbReference>
<dbReference type="EMBL" id="KI912113">
    <property type="protein sequence ID" value="ETS80015.1"/>
    <property type="molecule type" value="Genomic_DNA"/>
</dbReference>
<evidence type="ECO:0000259" key="3">
    <source>
        <dbReference type="Pfam" id="PF24564"/>
    </source>
</evidence>
<evidence type="ECO:0000259" key="2">
    <source>
        <dbReference type="Pfam" id="PF00350"/>
    </source>
</evidence>
<evidence type="ECO:0000313" key="4">
    <source>
        <dbReference type="EMBL" id="ETS80015.1"/>
    </source>
</evidence>
<dbReference type="InterPro" id="IPR027417">
    <property type="entry name" value="P-loop_NTPase"/>
</dbReference>
<name>W3X1R2_PESFW</name>
<dbReference type="SUPFAM" id="SSF52540">
    <property type="entry name" value="P-loop containing nucleoside triphosphate hydrolases"/>
    <property type="match status" value="1"/>
</dbReference>
<dbReference type="Pfam" id="PF24564">
    <property type="entry name" value="DUF7605"/>
    <property type="match status" value="1"/>
</dbReference>
<dbReference type="eggNOG" id="ENOG502QU12">
    <property type="taxonomic scope" value="Eukaryota"/>
</dbReference>
<dbReference type="PANTHER" id="PTHR36681">
    <property type="entry name" value="NUCLEAR GTPASE, GERMINAL CENTER-ASSOCIATED, TANDEM DUPLICATE 3"/>
    <property type="match status" value="1"/>
</dbReference>
<dbReference type="AlphaFoldDB" id="W3X1R2"/>
<accession>W3X1R2</accession>
<organism evidence="4 5">
    <name type="scientific">Pestalotiopsis fici (strain W106-1 / CGMCC3.15140)</name>
    <dbReference type="NCBI Taxonomy" id="1229662"/>
    <lineage>
        <taxon>Eukaryota</taxon>
        <taxon>Fungi</taxon>
        <taxon>Dikarya</taxon>
        <taxon>Ascomycota</taxon>
        <taxon>Pezizomycotina</taxon>
        <taxon>Sordariomycetes</taxon>
        <taxon>Xylariomycetidae</taxon>
        <taxon>Amphisphaeriales</taxon>
        <taxon>Sporocadaceae</taxon>
        <taxon>Pestalotiopsis</taxon>
    </lineage>
</organism>
<dbReference type="InParanoid" id="W3X1R2"/>
<dbReference type="GeneID" id="19272557"/>
<dbReference type="OMA" id="SCIEARN"/>
<gene>
    <name evidence="4" type="ORF">PFICI_07544</name>
</gene>
<keyword evidence="1" id="KW-0175">Coiled coil</keyword>
<feature type="domain" description="Dynamin N-terminal" evidence="2">
    <location>
        <begin position="127"/>
        <end position="367"/>
    </location>
</feature>
<evidence type="ECO:0000256" key="1">
    <source>
        <dbReference type="SAM" id="Coils"/>
    </source>
</evidence>
<evidence type="ECO:0000313" key="5">
    <source>
        <dbReference type="Proteomes" id="UP000030651"/>
    </source>
</evidence>
<dbReference type="Gene3D" id="3.40.50.300">
    <property type="entry name" value="P-loop containing nucleotide triphosphate hydrolases"/>
    <property type="match status" value="2"/>
</dbReference>
<feature type="coiled-coil region" evidence="1">
    <location>
        <begin position="415"/>
        <end position="463"/>
    </location>
</feature>
<sequence length="1029" mass="116319">MGTANSTVKSGLQPGSHRANFRRLRRIASSFDQDEAGLQPIEHESREIEGAIESPESPAENIHFQFLDQCVQEISTYKLEARAKTATSVIDDIEKALQKQPDAKDAARFLTTIERLRSQNKPTKTVIGMLGDTGSGKSSIVNALLDEEMIVPTNCMRACTSVITELSYNASNDPDERYRAEVEFISPDDWRNELSQLSHDLLNGAGEVVRESLNAETEAGVSWAKINAVYPELTKESFADTNIDTLASTPYVQAVLGAKHIITDSDSASFFEEMQKYIDSDAQEGQRKRAGGRKQLQYWPLIKVVRIFVKADVLSTGAVIVDLPGVQDSNAARAAMAEKYIENCKYIWIVAPITRAVDDKTAQKLLGQTFKLQLKLDCKLDRVTFICSKTDEISVVEAAKSFRGQEDMSTRLQYLQRIEADFDKSREECQGIKDDLRQVELFIEQIQQQIDHWSEQLAGLDKGNMAQPYTGAPCKRKTSVQNTTPLKKRRIDLDSISISDSDISDGDNDPIKEEIEEKPTIREESPVESLTPARIWNEVNRLQREKTKIHEKQDYLHTQWDKAFDEHRRDARAKSAAEIDLKSLCIQSRNKFSKNAIQQDFARGIKESDQELAVRESEESFNPEHNVRDYKAIASSFPVFCVSSKAYQKLRGRFKRDEKVKGFSTLESTGMPQLRMLAKKLTESSREDIARSYMKNFRQFILTLSLWAQKKGNRAQLTEVMFKKDLDQLEMDLDFAAETVTSECRAILARYLYDKFDRSSTSAAKAALKTAQKWFGPRIDGGYAWNTYQAICIRKQVSPFRGVHTTRSVGHVDLNEDLAAPIKKLLANSWEVVFSARIPDAIAKFPAMSQSVREKFHSNVKGRIPKKDHKVLQASLMEHVRYEDIFKTFQSKVTRLQREANREFTPAVTRNMTRIYERCTRERGAGMYSRMKDTTLRSVKKSRSSMFSEATSGARGKLDAICDELESELSARITQSISGILYDFESGVIGSNLADASRAARVEVRKVLSTTDALFGVPVEDDRDVICLS</sequence>
<dbReference type="KEGG" id="pfy:PFICI_07544"/>
<dbReference type="HOGENOM" id="CLU_005249_4_1_1"/>
<dbReference type="OrthoDB" id="3598281at2759"/>
<dbReference type="InterPro" id="IPR056024">
    <property type="entry name" value="DUF7605"/>
</dbReference>
<dbReference type="PANTHER" id="PTHR36681:SF3">
    <property type="entry name" value="NUCLEAR GTPASE, GERMINAL CENTER-ASSOCIATED, TANDEM DUPLICATE 3"/>
    <property type="match status" value="1"/>
</dbReference>
<protein>
    <recommendedName>
        <fullName evidence="6">G domain-containing protein</fullName>
    </recommendedName>
</protein>
<dbReference type="Proteomes" id="UP000030651">
    <property type="component" value="Unassembled WGS sequence"/>
</dbReference>
<proteinExistence type="predicted"/>
<dbReference type="RefSeq" id="XP_007834316.1">
    <property type="nucleotide sequence ID" value="XM_007836125.1"/>
</dbReference>